<evidence type="ECO:0000256" key="4">
    <source>
        <dbReference type="ARBA" id="ARBA00022801"/>
    </source>
</evidence>
<dbReference type="PROSITE" id="PS50109">
    <property type="entry name" value="HIS_KIN"/>
    <property type="match status" value="1"/>
</dbReference>
<dbReference type="Proteomes" id="UP000464718">
    <property type="component" value="Chromosome i"/>
</dbReference>
<evidence type="ECO:0000259" key="9">
    <source>
        <dbReference type="PROSITE" id="PS50110"/>
    </source>
</evidence>
<keyword evidence="3 6" id="KW-0597">Phosphoprotein</keyword>
<feature type="transmembrane region" description="Helical" evidence="7">
    <location>
        <begin position="12"/>
        <end position="34"/>
    </location>
</feature>
<dbReference type="InterPro" id="IPR003661">
    <property type="entry name" value="HisK_dim/P_dom"/>
</dbReference>
<dbReference type="InterPro" id="IPR003594">
    <property type="entry name" value="HATPase_dom"/>
</dbReference>
<dbReference type="EMBL" id="CP034298">
    <property type="protein sequence ID" value="QHH08916.1"/>
    <property type="molecule type" value="Genomic_DNA"/>
</dbReference>
<dbReference type="Pfam" id="PF00072">
    <property type="entry name" value="Response_reg"/>
    <property type="match status" value="1"/>
</dbReference>
<dbReference type="InterPro" id="IPR036097">
    <property type="entry name" value="HisK_dim/P_sf"/>
</dbReference>
<keyword evidence="7" id="KW-1133">Transmembrane helix</keyword>
<proteinExistence type="predicted"/>
<evidence type="ECO:0000256" key="3">
    <source>
        <dbReference type="ARBA" id="ARBA00022553"/>
    </source>
</evidence>
<dbReference type="SMART" id="SM00387">
    <property type="entry name" value="HATPase_c"/>
    <property type="match status" value="1"/>
</dbReference>
<dbReference type="CDD" id="cd00082">
    <property type="entry name" value="HisKA"/>
    <property type="match status" value="1"/>
</dbReference>
<keyword evidence="7" id="KW-0812">Transmembrane</keyword>
<organism evidence="10 11">
    <name type="scientific">Vibrio parahaemolyticus</name>
    <dbReference type="NCBI Taxonomy" id="670"/>
    <lineage>
        <taxon>Bacteria</taxon>
        <taxon>Pseudomonadati</taxon>
        <taxon>Pseudomonadota</taxon>
        <taxon>Gammaproteobacteria</taxon>
        <taxon>Vibrionales</taxon>
        <taxon>Vibrionaceae</taxon>
        <taxon>Vibrio</taxon>
    </lineage>
</organism>
<feature type="domain" description="Histidine kinase" evidence="8">
    <location>
        <begin position="359"/>
        <end position="579"/>
    </location>
</feature>
<dbReference type="InterPro" id="IPR005467">
    <property type="entry name" value="His_kinase_dom"/>
</dbReference>
<dbReference type="PANTHER" id="PTHR45339">
    <property type="entry name" value="HYBRID SIGNAL TRANSDUCTION HISTIDINE KINASE J"/>
    <property type="match status" value="1"/>
</dbReference>
<evidence type="ECO:0000256" key="6">
    <source>
        <dbReference type="PROSITE-ProRule" id="PRU00169"/>
    </source>
</evidence>
<reference evidence="10 11" key="1">
    <citation type="submission" date="2018-12" db="EMBL/GenBank/DDBJ databases">
        <title>Genomic insights into the evolutionary origins and pathogenicity of five Vibrio parahaemolyticus strains isolated from the shrimp with acute hepatopancreatic necrosis disease (AHPND).</title>
        <authorList>
            <person name="Yang Q."/>
            <person name="Dong X."/>
            <person name="Xie G."/>
            <person name="Fu S."/>
            <person name="Zou P."/>
            <person name="Sun J."/>
            <person name="Wang Y."/>
            <person name="Huang J."/>
        </authorList>
    </citation>
    <scope>NUCLEOTIDE SEQUENCE [LARGE SCALE GENOMIC DNA]</scope>
    <source>
        <strain evidence="10 11">20160303005-1</strain>
    </source>
</reference>
<dbReference type="Gene3D" id="3.40.50.2300">
    <property type="match status" value="1"/>
</dbReference>
<keyword evidence="7" id="KW-0472">Membrane</keyword>
<dbReference type="GO" id="GO:0016787">
    <property type="term" value="F:hydrolase activity"/>
    <property type="evidence" value="ECO:0007669"/>
    <property type="project" value="UniProtKB-KW"/>
</dbReference>
<evidence type="ECO:0000256" key="2">
    <source>
        <dbReference type="ARBA" id="ARBA00012438"/>
    </source>
</evidence>
<name>A0AAX1FPC8_VIBPH</name>
<dbReference type="SUPFAM" id="SSF55874">
    <property type="entry name" value="ATPase domain of HSP90 chaperone/DNA topoisomerase II/histidine kinase"/>
    <property type="match status" value="1"/>
</dbReference>
<feature type="domain" description="Response regulatory" evidence="9">
    <location>
        <begin position="599"/>
        <end position="716"/>
    </location>
</feature>
<dbReference type="CDD" id="cd16922">
    <property type="entry name" value="HATPase_EvgS-ArcB-TorS-like"/>
    <property type="match status" value="1"/>
</dbReference>
<dbReference type="EC" id="2.7.13.3" evidence="2"/>
<gene>
    <name evidence="10" type="ORF">EHC69_05875</name>
</gene>
<evidence type="ECO:0000256" key="5">
    <source>
        <dbReference type="ARBA" id="ARBA00023012"/>
    </source>
</evidence>
<dbReference type="AlphaFoldDB" id="A0AAX1FPC8"/>
<dbReference type="InterPro" id="IPR001789">
    <property type="entry name" value="Sig_transdc_resp-reg_receiver"/>
</dbReference>
<dbReference type="SMART" id="SM00448">
    <property type="entry name" value="REC"/>
    <property type="match status" value="1"/>
</dbReference>
<dbReference type="InterPro" id="IPR011006">
    <property type="entry name" value="CheY-like_superfamily"/>
</dbReference>
<dbReference type="Pfam" id="PF02518">
    <property type="entry name" value="HATPase_c"/>
    <property type="match status" value="1"/>
</dbReference>
<dbReference type="InterPro" id="IPR004358">
    <property type="entry name" value="Sig_transdc_His_kin-like_C"/>
</dbReference>
<dbReference type="FunFam" id="3.30.565.10:FF:000010">
    <property type="entry name" value="Sensor histidine kinase RcsC"/>
    <property type="match status" value="1"/>
</dbReference>
<dbReference type="Gene3D" id="1.10.287.130">
    <property type="match status" value="1"/>
</dbReference>
<dbReference type="FunFam" id="1.10.287.130:FF:000089">
    <property type="entry name" value="Sensor histidine kinase"/>
    <property type="match status" value="1"/>
</dbReference>
<dbReference type="InterPro" id="IPR036890">
    <property type="entry name" value="HATPase_C_sf"/>
</dbReference>
<evidence type="ECO:0000256" key="7">
    <source>
        <dbReference type="SAM" id="Phobius"/>
    </source>
</evidence>
<dbReference type="Gene3D" id="3.30.450.20">
    <property type="entry name" value="PAS domain"/>
    <property type="match status" value="1"/>
</dbReference>
<dbReference type="PROSITE" id="PS50110">
    <property type="entry name" value="RESPONSE_REGULATORY"/>
    <property type="match status" value="1"/>
</dbReference>
<evidence type="ECO:0000259" key="8">
    <source>
        <dbReference type="PROSITE" id="PS50109"/>
    </source>
</evidence>
<accession>A0AAX1FPC8</accession>
<dbReference type="Gene3D" id="6.10.340.10">
    <property type="match status" value="1"/>
</dbReference>
<sequence>MEIRSSLRKKSILALTLYLCFFIATIGSVVYLVVEPPVRDKLERNLDLRTQLLASQIKEPLITSTGVLNSLVGLAQSSNQSDFLKSTIPQILRLSDEIIVSGGLWPKPELKEERWRFTSLFFNKNSEGNIDQIHSYNNPESGGYDNEPWYRAAAEQPSGTVSWSAVYIDTFTQVQMITASAPYYKNGEFAGVATVDLSLEALFQFIREHTNQYSLGVVIRDANSNVIIEHNFQITKQMYISKLDFGEFHWKLEVVNAKAKVADQVFEQVMSVEGGIIPFLLLCVLVGYYLLNRYIVEPIVRIATKIDDSKTGGIIDIDYGSEDEIGHLITKFNEKTIYLEQERVKAQASTNAKTAFLATLSHEIRTPMNGVLGTAQILLKTPLTDEQRKHLSTLYDSGDHMMTLLNEILDYSKIEQGHVEFSNSPFPIESIIGSIKSVYHTLCAEKGLQFKVTSLVPVGRWYDNDKARLRQVLFNLLNNAVKFTDRGIVEVMLSEQTHYDKTVLAIAIKDTGIGISKEAQKRIFRPFEQAESSTTRRFGGTGLGLAIVKEIAEHMGGHVTVQSQENIGTTFTVEVEISPCEPGKVESGHRHKLNCNGLKALIVEDNRTNAIIMETFLRAKGFECSSVENGQLAVNKIAIEPFDLILMDNHMPVLDGVGAISAIRSMSSAAKSVLIFGCTADVFKETQERMLGVGADHIIAKPIVESELDDALYRHADLLYQYQTKQNQQALEVLGTDSLLISFYVALDNGNLGDALDALLAIMDSLQPNTDEVLSEVITRIKRDLLRQSLPDQEDIDTLTVLVPTRSDTSI</sequence>
<dbReference type="Pfam" id="PF00512">
    <property type="entry name" value="HisKA"/>
    <property type="match status" value="1"/>
</dbReference>
<evidence type="ECO:0000256" key="1">
    <source>
        <dbReference type="ARBA" id="ARBA00000085"/>
    </source>
</evidence>
<dbReference type="Gene3D" id="3.30.565.10">
    <property type="entry name" value="Histidine kinase-like ATPase, C-terminal domain"/>
    <property type="match status" value="1"/>
</dbReference>
<dbReference type="SUPFAM" id="SSF52172">
    <property type="entry name" value="CheY-like"/>
    <property type="match status" value="1"/>
</dbReference>
<keyword evidence="4" id="KW-0378">Hydrolase</keyword>
<dbReference type="PANTHER" id="PTHR45339:SF1">
    <property type="entry name" value="HYBRID SIGNAL TRANSDUCTION HISTIDINE KINASE J"/>
    <property type="match status" value="1"/>
</dbReference>
<dbReference type="CDD" id="cd17546">
    <property type="entry name" value="REC_hyHK_CKI1_RcsC-like"/>
    <property type="match status" value="1"/>
</dbReference>
<dbReference type="PRINTS" id="PR00344">
    <property type="entry name" value="BCTRLSENSOR"/>
</dbReference>
<dbReference type="GO" id="GO:0000155">
    <property type="term" value="F:phosphorelay sensor kinase activity"/>
    <property type="evidence" value="ECO:0007669"/>
    <property type="project" value="InterPro"/>
</dbReference>
<dbReference type="Pfam" id="PF22673">
    <property type="entry name" value="MCP-like_PDC_1"/>
    <property type="match status" value="1"/>
</dbReference>
<keyword evidence="5" id="KW-0902">Two-component regulatory system</keyword>
<evidence type="ECO:0000313" key="10">
    <source>
        <dbReference type="EMBL" id="QHH08916.1"/>
    </source>
</evidence>
<dbReference type="RefSeq" id="WP_114867373.1">
    <property type="nucleotide sequence ID" value="NZ_CP034298.1"/>
</dbReference>
<dbReference type="CDD" id="cd12913">
    <property type="entry name" value="PDC1_MCP_like"/>
    <property type="match status" value="1"/>
</dbReference>
<protein>
    <recommendedName>
        <fullName evidence="2">histidine kinase</fullName>
        <ecNumber evidence="2">2.7.13.3</ecNumber>
    </recommendedName>
</protein>
<comment type="catalytic activity">
    <reaction evidence="1">
        <text>ATP + protein L-histidine = ADP + protein N-phospho-L-histidine.</text>
        <dbReference type="EC" id="2.7.13.3"/>
    </reaction>
</comment>
<feature type="modified residue" description="4-aspartylphosphate" evidence="6">
    <location>
        <position position="648"/>
    </location>
</feature>
<dbReference type="SMART" id="SM00388">
    <property type="entry name" value="HisKA"/>
    <property type="match status" value="1"/>
</dbReference>
<dbReference type="SUPFAM" id="SSF47384">
    <property type="entry name" value="Homodimeric domain of signal transducing histidine kinase"/>
    <property type="match status" value="1"/>
</dbReference>
<evidence type="ECO:0000313" key="11">
    <source>
        <dbReference type="Proteomes" id="UP000464718"/>
    </source>
</evidence>